<feature type="compositionally biased region" description="Low complexity" evidence="1">
    <location>
        <begin position="35"/>
        <end position="46"/>
    </location>
</feature>
<feature type="region of interest" description="Disordered" evidence="1">
    <location>
        <begin position="35"/>
        <end position="59"/>
    </location>
</feature>
<organism evidence="2 3">
    <name type="scientific">Actinopolyspora mzabensis</name>
    <dbReference type="NCBI Taxonomy" id="995066"/>
    <lineage>
        <taxon>Bacteria</taxon>
        <taxon>Bacillati</taxon>
        <taxon>Actinomycetota</taxon>
        <taxon>Actinomycetes</taxon>
        <taxon>Actinopolysporales</taxon>
        <taxon>Actinopolysporaceae</taxon>
        <taxon>Actinopolyspora</taxon>
    </lineage>
</organism>
<keyword evidence="3" id="KW-1185">Reference proteome</keyword>
<gene>
    <name evidence="2" type="ORF">SAMN04487820_111126</name>
</gene>
<dbReference type="EMBL" id="FNFM01000011">
    <property type="protein sequence ID" value="SDK71199.1"/>
    <property type="molecule type" value="Genomic_DNA"/>
</dbReference>
<name>A0A1G9E528_ACTMZ</name>
<proteinExistence type="predicted"/>
<sequence>MSSDRLGASVTMYFGREGTLLELVACVLWAEGTKPESPAEAGAGASSSGGSGARVTTSS</sequence>
<dbReference type="AlphaFoldDB" id="A0A1G9E528"/>
<evidence type="ECO:0000256" key="1">
    <source>
        <dbReference type="SAM" id="MobiDB-lite"/>
    </source>
</evidence>
<dbReference type="Proteomes" id="UP000199213">
    <property type="component" value="Unassembled WGS sequence"/>
</dbReference>
<evidence type="ECO:0000313" key="3">
    <source>
        <dbReference type="Proteomes" id="UP000199213"/>
    </source>
</evidence>
<accession>A0A1G9E528</accession>
<protein>
    <submittedName>
        <fullName evidence="2">MFS transporter, putative metabolite transport protein</fullName>
    </submittedName>
</protein>
<reference evidence="3" key="1">
    <citation type="submission" date="2016-10" db="EMBL/GenBank/DDBJ databases">
        <authorList>
            <person name="Varghese N."/>
            <person name="Submissions S."/>
        </authorList>
    </citation>
    <scope>NUCLEOTIDE SEQUENCE [LARGE SCALE GENOMIC DNA]</scope>
    <source>
        <strain evidence="3">DSM 45460</strain>
    </source>
</reference>
<evidence type="ECO:0000313" key="2">
    <source>
        <dbReference type="EMBL" id="SDK71199.1"/>
    </source>
</evidence>